<dbReference type="InterPro" id="IPR006624">
    <property type="entry name" value="Beta-propeller_rpt_TECPR"/>
</dbReference>
<dbReference type="PANTHER" id="PTHR23250">
    <property type="entry name" value="DYSFERLIN-RELATED"/>
    <property type="match status" value="1"/>
</dbReference>
<dbReference type="GO" id="GO:0030246">
    <property type="term" value="F:carbohydrate binding"/>
    <property type="evidence" value="ECO:0007669"/>
    <property type="project" value="UniProtKB-KW"/>
</dbReference>
<sequence>MKAAAAFLLVLGCLAVSHAWRCSAAPQLSKALQIDAGMGMVVATDAYKRAYFLSGRSWYRLGTTALKHVSVGPAGTWGTDAANRVHKLVAGNFKRATGLTMQQVDAGGGGQLVGSRPSTNLAYCLRKTSAVQYYGVGGIGWSTLSRALKYISCGPLYGCWGVDIKSNVYVTRTMSPTSCGTSGWIYVKGITMKMVEVGTDGSIFAVSTKGKVYQRVGIGARRPQGTAWRLVQTCMDVQHVSYDLRQLWVVTTSHILMTCTNVKSLAVIK</sequence>
<comment type="caution">
    <text evidence="4">The sequence shown here is derived from an EMBL/GenBank/DDBJ whole genome shotgun (WGS) entry which is preliminary data.</text>
</comment>
<dbReference type="SMART" id="SM00706">
    <property type="entry name" value="TECPR"/>
    <property type="match status" value="4"/>
</dbReference>
<gene>
    <name evidence="4" type="ORF">PLEPLA_LOCUS15962</name>
</gene>
<dbReference type="InterPro" id="IPR051513">
    <property type="entry name" value="Tectonin_beta-prop"/>
</dbReference>
<evidence type="ECO:0000256" key="1">
    <source>
        <dbReference type="ARBA" id="ARBA00022734"/>
    </source>
</evidence>
<comment type="similarity">
    <text evidence="2">Belongs to the tectonin family.</text>
</comment>
<protein>
    <recommendedName>
        <fullName evidence="6">Fish-egg lectin</fullName>
    </recommendedName>
</protein>
<accession>A0A9N7UDD7</accession>
<dbReference type="PANTHER" id="PTHR23250:SF3">
    <property type="entry name" value="FISH-EGG LECTIN-LIKE ISOFORM X1-RELATED"/>
    <property type="match status" value="1"/>
</dbReference>
<reference evidence="4" key="1">
    <citation type="submission" date="2020-03" db="EMBL/GenBank/DDBJ databases">
        <authorList>
            <person name="Weist P."/>
        </authorList>
    </citation>
    <scope>NUCLEOTIDE SEQUENCE</scope>
</reference>
<evidence type="ECO:0008006" key="6">
    <source>
        <dbReference type="Google" id="ProtNLM"/>
    </source>
</evidence>
<dbReference type="AlphaFoldDB" id="A0A9N7UDD7"/>
<feature type="chain" id="PRO_5040492047" description="Fish-egg lectin" evidence="3">
    <location>
        <begin position="20"/>
        <end position="269"/>
    </location>
</feature>
<name>A0A9N7UDD7_PLEPL</name>
<keyword evidence="1" id="KW-0430">Lectin</keyword>
<keyword evidence="3" id="KW-0732">Signal</keyword>
<evidence type="ECO:0000256" key="3">
    <source>
        <dbReference type="SAM" id="SignalP"/>
    </source>
</evidence>
<evidence type="ECO:0000313" key="4">
    <source>
        <dbReference type="EMBL" id="CAB1428008.1"/>
    </source>
</evidence>
<keyword evidence="5" id="KW-1185">Reference proteome</keyword>
<evidence type="ECO:0000313" key="5">
    <source>
        <dbReference type="Proteomes" id="UP001153269"/>
    </source>
</evidence>
<dbReference type="Proteomes" id="UP001153269">
    <property type="component" value="Unassembled WGS sequence"/>
</dbReference>
<evidence type="ECO:0000256" key="2">
    <source>
        <dbReference type="ARBA" id="ARBA00038331"/>
    </source>
</evidence>
<feature type="signal peptide" evidence="3">
    <location>
        <begin position="1"/>
        <end position="19"/>
    </location>
</feature>
<organism evidence="4 5">
    <name type="scientific">Pleuronectes platessa</name>
    <name type="common">European plaice</name>
    <dbReference type="NCBI Taxonomy" id="8262"/>
    <lineage>
        <taxon>Eukaryota</taxon>
        <taxon>Metazoa</taxon>
        <taxon>Chordata</taxon>
        <taxon>Craniata</taxon>
        <taxon>Vertebrata</taxon>
        <taxon>Euteleostomi</taxon>
        <taxon>Actinopterygii</taxon>
        <taxon>Neopterygii</taxon>
        <taxon>Teleostei</taxon>
        <taxon>Neoteleostei</taxon>
        <taxon>Acanthomorphata</taxon>
        <taxon>Carangaria</taxon>
        <taxon>Pleuronectiformes</taxon>
        <taxon>Pleuronectoidei</taxon>
        <taxon>Pleuronectidae</taxon>
        <taxon>Pleuronectes</taxon>
    </lineage>
</organism>
<dbReference type="EMBL" id="CADEAL010001013">
    <property type="protein sequence ID" value="CAB1428008.1"/>
    <property type="molecule type" value="Genomic_DNA"/>
</dbReference>
<proteinExistence type="inferred from homology"/>
<dbReference type="Pfam" id="PF19193">
    <property type="entry name" value="Tectonin"/>
    <property type="match status" value="1"/>
</dbReference>